<dbReference type="AlphaFoldDB" id="A0A1G2GT74"/>
<feature type="transmembrane region" description="Helical" evidence="1">
    <location>
        <begin position="168"/>
        <end position="188"/>
    </location>
</feature>
<keyword evidence="1" id="KW-0812">Transmembrane</keyword>
<gene>
    <name evidence="2" type="ORF">A3B25_03785</name>
</gene>
<sequence length="543" mass="59434">MKKIFVRRDESVAELVEKIISAEEEDIVLVIPNASGIGRAVSSFDLIKRESEAAGKKIFVESVDEKILALAKSLRIEALHPLFEAGRKSVLSDIVQVKAANPAVFPEKRVSKKLRKQKEEEVSLNIESEEESGAPKLHVRTAEVRRVVESPEETSDSSDGRGGIRRKFMFVLVLLGFIFLVGGGIWVVNRFFGTSSIAIHFKKAPWTHEHAFLVDTSAKSASFANYVLPGQFFNEEQNFVNTAHASGLKNVSERAIGVITIYNAYSSAPQQLVATTRFETPDGKIFRLSQQAIVPGAKIQNGKIIPSSIEAAIVADAPGSAYNLGPIPRLTIPGFKGSPKYSSFYGEIVKPTKGGFVGQKAVPTAADIQAAKDKTASILKTSLEFKLNSDITSDFKQFDSVREFRITKLSVNESTDENGNFSVLGEAKISTIGFREADIREFLKSIAIAGDTTLTLEDLMIEYRVTKADVPGGKLSFSTVASGTVTTDFSSDGFREELAGRTIEEARFRVSKLPGLSDAKISVWPIWLRHVPSDVKRIKISVD</sequence>
<reference evidence="2 3" key="1">
    <citation type="journal article" date="2016" name="Nat. Commun.">
        <title>Thousands of microbial genomes shed light on interconnected biogeochemical processes in an aquifer system.</title>
        <authorList>
            <person name="Anantharaman K."/>
            <person name="Brown C.T."/>
            <person name="Hug L.A."/>
            <person name="Sharon I."/>
            <person name="Castelle C.J."/>
            <person name="Probst A.J."/>
            <person name="Thomas B.C."/>
            <person name="Singh A."/>
            <person name="Wilkins M.J."/>
            <person name="Karaoz U."/>
            <person name="Brodie E.L."/>
            <person name="Williams K.H."/>
            <person name="Hubbard S.S."/>
            <person name="Banfield J.F."/>
        </authorList>
    </citation>
    <scope>NUCLEOTIDE SEQUENCE [LARGE SCALE GENOMIC DNA]</scope>
</reference>
<evidence type="ECO:0000313" key="3">
    <source>
        <dbReference type="Proteomes" id="UP000179106"/>
    </source>
</evidence>
<accession>A0A1G2GT74</accession>
<dbReference type="STRING" id="1802126.A3B25_03785"/>
<organism evidence="2 3">
    <name type="scientific">Candidatus Ryanbacteria bacterium RIFCSPLOWO2_01_FULL_48_26</name>
    <dbReference type="NCBI Taxonomy" id="1802126"/>
    <lineage>
        <taxon>Bacteria</taxon>
        <taxon>Candidatus Ryaniibacteriota</taxon>
    </lineage>
</organism>
<dbReference type="Proteomes" id="UP000179106">
    <property type="component" value="Unassembled WGS sequence"/>
</dbReference>
<evidence type="ECO:0000313" key="2">
    <source>
        <dbReference type="EMBL" id="OGZ53329.1"/>
    </source>
</evidence>
<name>A0A1G2GT74_9BACT</name>
<dbReference type="EMBL" id="MHNW01000023">
    <property type="protein sequence ID" value="OGZ53329.1"/>
    <property type="molecule type" value="Genomic_DNA"/>
</dbReference>
<protein>
    <recommendedName>
        <fullName evidence="4">Baseplate protein J-like domain-containing protein</fullName>
    </recommendedName>
</protein>
<proteinExistence type="predicted"/>
<comment type="caution">
    <text evidence="2">The sequence shown here is derived from an EMBL/GenBank/DDBJ whole genome shotgun (WGS) entry which is preliminary data.</text>
</comment>
<evidence type="ECO:0000256" key="1">
    <source>
        <dbReference type="SAM" id="Phobius"/>
    </source>
</evidence>
<evidence type="ECO:0008006" key="4">
    <source>
        <dbReference type="Google" id="ProtNLM"/>
    </source>
</evidence>
<keyword evidence="1" id="KW-1133">Transmembrane helix</keyword>
<keyword evidence="1" id="KW-0472">Membrane</keyword>